<comment type="caution">
    <text evidence="1">The sequence shown here is derived from an EMBL/GenBank/DDBJ whole genome shotgun (WGS) entry which is preliminary data.</text>
</comment>
<reference evidence="1" key="1">
    <citation type="submission" date="2022-08" db="EMBL/GenBank/DDBJ databases">
        <title>Genome Sequence of Pycnoporus sanguineus.</title>
        <authorList>
            <person name="Buettner E."/>
        </authorList>
    </citation>
    <scope>NUCLEOTIDE SEQUENCE</scope>
    <source>
        <strain evidence="1">CG-C14</strain>
    </source>
</reference>
<gene>
    <name evidence="1" type="ORF">NUW54_g11528</name>
</gene>
<evidence type="ECO:0000313" key="2">
    <source>
        <dbReference type="Proteomes" id="UP001144978"/>
    </source>
</evidence>
<evidence type="ECO:0000313" key="1">
    <source>
        <dbReference type="EMBL" id="KAJ2976688.1"/>
    </source>
</evidence>
<dbReference type="Proteomes" id="UP001144978">
    <property type="component" value="Unassembled WGS sequence"/>
</dbReference>
<keyword evidence="2" id="KW-1185">Reference proteome</keyword>
<dbReference type="EMBL" id="JANSHE010004533">
    <property type="protein sequence ID" value="KAJ2976688.1"/>
    <property type="molecule type" value="Genomic_DNA"/>
</dbReference>
<proteinExistence type="predicted"/>
<protein>
    <submittedName>
        <fullName evidence="1">Uncharacterized protein</fullName>
    </submittedName>
</protein>
<organism evidence="1 2">
    <name type="scientific">Trametes sanguinea</name>
    <dbReference type="NCBI Taxonomy" id="158606"/>
    <lineage>
        <taxon>Eukaryota</taxon>
        <taxon>Fungi</taxon>
        <taxon>Dikarya</taxon>
        <taxon>Basidiomycota</taxon>
        <taxon>Agaricomycotina</taxon>
        <taxon>Agaricomycetes</taxon>
        <taxon>Polyporales</taxon>
        <taxon>Polyporaceae</taxon>
        <taxon>Trametes</taxon>
    </lineage>
</organism>
<sequence length="483" mass="51849">MPPKGYVRCLCDRCKGEWQPRTTRNGHYRTQRLKKSASSSRRKARPSNKSQRTGVGQSDVSSIRATHERLDDWVEAETSTASTTNADIIDVHPAVNPNRANERPETSSRTSTSIPTHTGASSWAFISSPLPSTTTSSGALASTGVVVDSISASTSSTEQTNTFPEPQTDDSAEPIYDDEWDEPECEATGGQGLPPLPPPLSSTSPSNDSPLAANATQASSGSIAASGSNCPAPTGIPLNTDAMARLNDPDPFASSSTVQSPSVSTVLKTGHPAVMLAMLLVAWLHIIAHLPFRFCDVVLTVIGYILAEAGQSSLVPAIRTTLTSCLSATQLEPRFCTYPTCPECLKVYPESVAEDPHACCTSCGHALFEVPSESPPRRKRRRARHAKAKPLLRTPAKSLTEQLALLLKEPGFEDALSAWRKRARSPDILNDFFDGAISHELLGPDGKPFFRHDLTEEPDGELRVGVALGVDWYAVLLSLLLAA</sequence>
<accession>A0ACC1ND13</accession>
<name>A0ACC1ND13_9APHY</name>